<dbReference type="PRINTS" id="PR00625">
    <property type="entry name" value="JDOMAIN"/>
</dbReference>
<dbReference type="PROSITE" id="PS50076">
    <property type="entry name" value="DNAJ_2"/>
    <property type="match status" value="1"/>
</dbReference>
<dbReference type="InterPro" id="IPR036869">
    <property type="entry name" value="J_dom_sf"/>
</dbReference>
<dbReference type="InterPro" id="IPR001623">
    <property type="entry name" value="DnaJ_domain"/>
</dbReference>
<feature type="region of interest" description="Disordered" evidence="1">
    <location>
        <begin position="124"/>
        <end position="149"/>
    </location>
</feature>
<feature type="compositionally biased region" description="Basic and acidic residues" evidence="1">
    <location>
        <begin position="279"/>
        <end position="294"/>
    </location>
</feature>
<dbReference type="SMART" id="SM00271">
    <property type="entry name" value="DnaJ"/>
    <property type="match status" value="1"/>
</dbReference>
<dbReference type="SUPFAM" id="SSF46565">
    <property type="entry name" value="Chaperone J-domain"/>
    <property type="match status" value="1"/>
</dbReference>
<evidence type="ECO:0000313" key="4">
    <source>
        <dbReference type="Proteomes" id="UP001583186"/>
    </source>
</evidence>
<accession>A0ABR3Z5T1</accession>
<organism evidence="3 4">
    <name type="scientific">Sporothrix stenoceras</name>
    <dbReference type="NCBI Taxonomy" id="5173"/>
    <lineage>
        <taxon>Eukaryota</taxon>
        <taxon>Fungi</taxon>
        <taxon>Dikarya</taxon>
        <taxon>Ascomycota</taxon>
        <taxon>Pezizomycotina</taxon>
        <taxon>Sordariomycetes</taxon>
        <taxon>Sordariomycetidae</taxon>
        <taxon>Ophiostomatales</taxon>
        <taxon>Ophiostomataceae</taxon>
        <taxon>Sporothrix</taxon>
    </lineage>
</organism>
<reference evidence="3 4" key="1">
    <citation type="journal article" date="2024" name="IMA Fungus">
        <title>IMA Genome - F19 : A genome assembly and annotation guide to empower mycologists, including annotated draft genome sequences of Ceratocystis pirilliformis, Diaporthe australafricana, Fusarium ophioides, Paecilomyces lecythidis, and Sporothrix stenoceras.</title>
        <authorList>
            <person name="Aylward J."/>
            <person name="Wilson A.M."/>
            <person name="Visagie C.M."/>
            <person name="Spraker J."/>
            <person name="Barnes I."/>
            <person name="Buitendag C."/>
            <person name="Ceriani C."/>
            <person name="Del Mar Angel L."/>
            <person name="du Plessis D."/>
            <person name="Fuchs T."/>
            <person name="Gasser K."/>
            <person name="Kramer D."/>
            <person name="Li W."/>
            <person name="Munsamy K."/>
            <person name="Piso A."/>
            <person name="Price J.L."/>
            <person name="Sonnekus B."/>
            <person name="Thomas C."/>
            <person name="van der Nest A."/>
            <person name="van Dijk A."/>
            <person name="van Heerden A."/>
            <person name="van Vuuren N."/>
            <person name="Yilmaz N."/>
            <person name="Duong T.A."/>
            <person name="van der Merwe N.A."/>
            <person name="Wingfield M.J."/>
            <person name="Wingfield B.D."/>
        </authorList>
    </citation>
    <scope>NUCLEOTIDE SEQUENCE [LARGE SCALE GENOMIC DNA]</scope>
    <source>
        <strain evidence="3 4">CMW 5346</strain>
    </source>
</reference>
<dbReference type="Pfam" id="PF14308">
    <property type="entry name" value="DnaJ-X"/>
    <property type="match status" value="1"/>
</dbReference>
<comment type="caution">
    <text evidence="3">The sequence shown here is derived from an EMBL/GenBank/DDBJ whole genome shotgun (WGS) entry which is preliminary data.</text>
</comment>
<feature type="region of interest" description="Disordered" evidence="1">
    <location>
        <begin position="507"/>
        <end position="570"/>
    </location>
</feature>
<gene>
    <name evidence="3" type="primary">CAJ1</name>
    <name evidence="3" type="ORF">Sste5346_005156</name>
</gene>
<sequence>MVVDTAYYDLLGVAPTATELEIKKAYRKQAIVHHPDKNPNDPTAHEKFQAIGEAYQVLQDEDLRKAYDKYGKDASKPSEGFVDPGEFFTSIFGGDAFVDWIGEISLMKDLTATMDITISEEEEAAAAAAAAEEEGAAGASTGASTGAADEEFPDMDAAMKESLKTAKAEEAKAEEAAAAAEGGHVKPPPAYVAEEEHHGKGEPVPSSASAAKASPAATGAAASPASSGRNTPSRHAIPIRPALMDRPSDEAGESSSAGGAGADVAEDGSGKKKKGKSGLSKEQREQLAAYEKERARVRQERVDTLVRKLQDRVSVWTETDRSGDVTRAFQEKIRLEVEELKMESFGIDILHAIGQTYVSKATGLLRSQKLFGISGFFSRMRDKGTLVKDTWNTISSAIEAQQTMEEMARMEERGGEDWTDEKRGEYERRVTGKILTAAWRGSKFEIQSVLRDVCDALLHDKKVPLQKRLQRAEALVLIGDVCNRAQRTPEEEGDYMAFEQLVAEAAMKKDKESKKKNKDKEGGKEGKDGKRASPWARHNKEAGEQSDPDDAAFRAAAKEAAAEAPNVPRS</sequence>
<keyword evidence="4" id="KW-1185">Reference proteome</keyword>
<dbReference type="Gene3D" id="1.10.287.110">
    <property type="entry name" value="DnaJ domain"/>
    <property type="match status" value="1"/>
</dbReference>
<dbReference type="EMBL" id="JAWCUI010000026">
    <property type="protein sequence ID" value="KAL1895685.1"/>
    <property type="molecule type" value="Genomic_DNA"/>
</dbReference>
<feature type="domain" description="J" evidence="2">
    <location>
        <begin position="6"/>
        <end position="71"/>
    </location>
</feature>
<dbReference type="Proteomes" id="UP001583186">
    <property type="component" value="Unassembled WGS sequence"/>
</dbReference>
<dbReference type="PROSITE" id="PS00636">
    <property type="entry name" value="DNAJ_1"/>
    <property type="match status" value="1"/>
</dbReference>
<dbReference type="InterPro" id="IPR026894">
    <property type="entry name" value="DnaJ_X"/>
</dbReference>
<feature type="region of interest" description="Disordered" evidence="1">
    <location>
        <begin position="162"/>
        <end position="294"/>
    </location>
</feature>
<evidence type="ECO:0000256" key="1">
    <source>
        <dbReference type="SAM" id="MobiDB-lite"/>
    </source>
</evidence>
<dbReference type="PANTHER" id="PTHR45006">
    <property type="entry name" value="DNAJ-LIKE PROTEIN 1"/>
    <property type="match status" value="1"/>
</dbReference>
<dbReference type="InterPro" id="IPR052814">
    <property type="entry name" value="Peroxisomal_DnaJ"/>
</dbReference>
<feature type="compositionally biased region" description="Basic and acidic residues" evidence="1">
    <location>
        <begin position="162"/>
        <end position="175"/>
    </location>
</feature>
<feature type="compositionally biased region" description="Low complexity" evidence="1">
    <location>
        <begin position="205"/>
        <end position="227"/>
    </location>
</feature>
<name>A0ABR3Z5T1_9PEZI</name>
<protein>
    <submittedName>
        <fullName evidence="3">DnaJ-like protein</fullName>
    </submittedName>
</protein>
<feature type="compositionally biased region" description="Basic and acidic residues" evidence="1">
    <location>
        <begin position="507"/>
        <end position="531"/>
    </location>
</feature>
<evidence type="ECO:0000313" key="3">
    <source>
        <dbReference type="EMBL" id="KAL1895685.1"/>
    </source>
</evidence>
<dbReference type="CDD" id="cd06257">
    <property type="entry name" value="DnaJ"/>
    <property type="match status" value="1"/>
</dbReference>
<feature type="compositionally biased region" description="Low complexity" evidence="1">
    <location>
        <begin position="125"/>
        <end position="147"/>
    </location>
</feature>
<proteinExistence type="predicted"/>
<dbReference type="Pfam" id="PF00226">
    <property type="entry name" value="DnaJ"/>
    <property type="match status" value="1"/>
</dbReference>
<evidence type="ECO:0000259" key="2">
    <source>
        <dbReference type="PROSITE" id="PS50076"/>
    </source>
</evidence>
<dbReference type="InterPro" id="IPR018253">
    <property type="entry name" value="DnaJ_domain_CS"/>
</dbReference>
<dbReference type="PANTHER" id="PTHR45006:SF1">
    <property type="entry name" value="DNAJ-LIKE PROTEIN 1"/>
    <property type="match status" value="1"/>
</dbReference>